<evidence type="ECO:0000256" key="1">
    <source>
        <dbReference type="SAM" id="MobiDB-lite"/>
    </source>
</evidence>
<dbReference type="EMBL" id="JAUTXT010000010">
    <property type="protein sequence ID" value="KAK3676535.1"/>
    <property type="molecule type" value="Genomic_DNA"/>
</dbReference>
<feature type="region of interest" description="Disordered" evidence="1">
    <location>
        <begin position="81"/>
        <end position="101"/>
    </location>
</feature>
<feature type="compositionally biased region" description="Polar residues" evidence="1">
    <location>
        <begin position="82"/>
        <end position="98"/>
    </location>
</feature>
<evidence type="ECO:0000313" key="2">
    <source>
        <dbReference type="EMBL" id="KAK3676535.1"/>
    </source>
</evidence>
<protein>
    <submittedName>
        <fullName evidence="2">Uncharacterized protein</fullName>
    </submittedName>
</protein>
<proteinExistence type="predicted"/>
<dbReference type="AlphaFoldDB" id="A0AAE0WR85"/>
<evidence type="ECO:0000313" key="3">
    <source>
        <dbReference type="Proteomes" id="UP001274830"/>
    </source>
</evidence>
<sequence length="413" mass="46601">MSRYADVIKAMKRRNQDLTAVETAPFQRRSMTKAAIVQSIKESREKHDDSDNDIEVYIEPPPSSSAVSGTATGAAEAEMSFDTESLNCRSRNRTSSELPRSPTVDYATFMDEVDMLRQSNEPPTCGPSRATRRGCRTRSSLLIDIRDDTPAPTPYPKPQRIEIDLRTITKNMQQLSLLTSKLVESLFGTLQLDPSLPGFVEWNADTHLETLYRRCLGAPWKGTVDALKQDRLGLATDILSCLVSAWIYDEVFVDDEPWQDFLQSSLGLAKRLSNAMETNGGLANLFEKYVVPHVTRQNHAIDFVGKLQEESVGDMLRGSTFKRAADTHARETTRRLTSIIDPHMRRLNDVAKLTSEGVREHGWQTQWQSGIEAIITQAIKLKTKLCYATFSNYQHRFVWPEHKSALDTVTMQA</sequence>
<comment type="caution">
    <text evidence="2">The sequence shown here is derived from an EMBL/GenBank/DDBJ whole genome shotgun (WGS) entry which is preliminary data.</text>
</comment>
<dbReference type="Proteomes" id="UP001274830">
    <property type="component" value="Unassembled WGS sequence"/>
</dbReference>
<keyword evidence="3" id="KW-1185">Reference proteome</keyword>
<reference evidence="2" key="1">
    <citation type="submission" date="2023-07" db="EMBL/GenBank/DDBJ databases">
        <title>Black Yeasts Isolated from many extreme environments.</title>
        <authorList>
            <person name="Coleine C."/>
            <person name="Stajich J.E."/>
            <person name="Selbmann L."/>
        </authorList>
    </citation>
    <scope>NUCLEOTIDE SEQUENCE</scope>
    <source>
        <strain evidence="2">CCFEE 5485</strain>
    </source>
</reference>
<name>A0AAE0WR85_9PEZI</name>
<gene>
    <name evidence="2" type="ORF">LTR78_003811</name>
</gene>
<organism evidence="2 3">
    <name type="scientific">Recurvomyces mirabilis</name>
    <dbReference type="NCBI Taxonomy" id="574656"/>
    <lineage>
        <taxon>Eukaryota</taxon>
        <taxon>Fungi</taxon>
        <taxon>Dikarya</taxon>
        <taxon>Ascomycota</taxon>
        <taxon>Pezizomycotina</taxon>
        <taxon>Dothideomycetes</taxon>
        <taxon>Dothideomycetidae</taxon>
        <taxon>Mycosphaerellales</taxon>
        <taxon>Teratosphaeriaceae</taxon>
        <taxon>Recurvomyces</taxon>
    </lineage>
</organism>
<accession>A0AAE0WR85</accession>